<protein>
    <submittedName>
        <fullName evidence="1">Uncharacterized protein</fullName>
    </submittedName>
</protein>
<name>A0AAN8PLH8_PATCE</name>
<comment type="caution">
    <text evidence="1">The sequence shown here is derived from an EMBL/GenBank/DDBJ whole genome shotgun (WGS) entry which is preliminary data.</text>
</comment>
<gene>
    <name evidence="1" type="ORF">SNE40_015927</name>
</gene>
<sequence length="358" mass="40811">MGCVASQPKTHIITVLKDTENKDHSVRTFNYFFKFNVMPVKLSSRTEGHVRHVTDIDALQLQLNELTAMYRQNPPLRLLILHHIPPPLDPGTKRSSSEKFQAILYENEHPADDKEYTIAVEHVDILGKIVGDGGFSDKEFEVKSNTEHVINLIHDKAKTGARFVTAALTGSSMYQGFNFSLDGSKPVLQMDFFFDTPIFLDPEMYIYLIEPVSVIQKMNEGAFGKTVRLECDWSSHFENHLRLGWRLIDIFSDGSSKSVKTNSGKEIQKTYLWVFEKPLPEGNETIARYEGLVAEQTIRTQTEKASSIVDKQAYWEDEIVQKGQDGWELACIIQNPAISRSICQVVFGNIMFFQRLLK</sequence>
<dbReference type="AlphaFoldDB" id="A0AAN8PLH8"/>
<dbReference type="EMBL" id="JAZGQO010000011">
    <property type="protein sequence ID" value="KAK6172215.1"/>
    <property type="molecule type" value="Genomic_DNA"/>
</dbReference>
<reference evidence="1 2" key="1">
    <citation type="submission" date="2024-01" db="EMBL/GenBank/DDBJ databases">
        <title>The genome of the rayed Mediterranean limpet Patella caerulea (Linnaeus, 1758).</title>
        <authorList>
            <person name="Anh-Thu Weber A."/>
            <person name="Halstead-Nussloch G."/>
        </authorList>
    </citation>
    <scope>NUCLEOTIDE SEQUENCE [LARGE SCALE GENOMIC DNA]</scope>
    <source>
        <strain evidence="1">AATW-2023a</strain>
        <tissue evidence="1">Whole specimen</tissue>
    </source>
</reference>
<evidence type="ECO:0000313" key="2">
    <source>
        <dbReference type="Proteomes" id="UP001347796"/>
    </source>
</evidence>
<accession>A0AAN8PLH8</accession>
<evidence type="ECO:0000313" key="1">
    <source>
        <dbReference type="EMBL" id="KAK6172215.1"/>
    </source>
</evidence>
<organism evidence="1 2">
    <name type="scientific">Patella caerulea</name>
    <name type="common">Rayed Mediterranean limpet</name>
    <dbReference type="NCBI Taxonomy" id="87958"/>
    <lineage>
        <taxon>Eukaryota</taxon>
        <taxon>Metazoa</taxon>
        <taxon>Spiralia</taxon>
        <taxon>Lophotrochozoa</taxon>
        <taxon>Mollusca</taxon>
        <taxon>Gastropoda</taxon>
        <taxon>Patellogastropoda</taxon>
        <taxon>Patelloidea</taxon>
        <taxon>Patellidae</taxon>
        <taxon>Patella</taxon>
    </lineage>
</organism>
<keyword evidence="2" id="KW-1185">Reference proteome</keyword>
<dbReference type="Proteomes" id="UP001347796">
    <property type="component" value="Unassembled WGS sequence"/>
</dbReference>
<proteinExistence type="predicted"/>